<dbReference type="InterPro" id="IPR036116">
    <property type="entry name" value="FN3_sf"/>
</dbReference>
<dbReference type="InterPro" id="IPR003598">
    <property type="entry name" value="Ig_sub2"/>
</dbReference>
<dbReference type="Proteomes" id="UP000694397">
    <property type="component" value="Chromosome 18"/>
</dbReference>
<dbReference type="InterPro" id="IPR050964">
    <property type="entry name" value="Striated_Muscle_Regulatory"/>
</dbReference>
<reference evidence="5 6" key="1">
    <citation type="submission" date="2019-04" db="EMBL/GenBank/DDBJ databases">
        <authorList>
            <consortium name="Wellcome Sanger Institute Data Sharing"/>
        </authorList>
    </citation>
    <scope>NUCLEOTIDE SEQUENCE [LARGE SCALE GENOMIC DNA]</scope>
</reference>
<dbReference type="Pfam" id="PF07679">
    <property type="entry name" value="I-set"/>
    <property type="match status" value="1"/>
</dbReference>
<dbReference type="InterPro" id="IPR013098">
    <property type="entry name" value="Ig_I-set"/>
</dbReference>
<feature type="domain" description="Ig-like" evidence="3">
    <location>
        <begin position="715"/>
        <end position="790"/>
    </location>
</feature>
<name>A0A8C9SG05_SCLFO</name>
<dbReference type="InterPro" id="IPR003961">
    <property type="entry name" value="FN3_dom"/>
</dbReference>
<proteinExistence type="predicted"/>
<keyword evidence="2" id="KW-0393">Immunoglobulin domain</keyword>
<dbReference type="PROSITE" id="PS50835">
    <property type="entry name" value="IG_LIKE"/>
    <property type="match status" value="1"/>
</dbReference>
<dbReference type="InterPro" id="IPR003599">
    <property type="entry name" value="Ig_sub"/>
</dbReference>
<evidence type="ECO:0000256" key="1">
    <source>
        <dbReference type="ARBA" id="ARBA00022737"/>
    </source>
</evidence>
<dbReference type="GeneTree" id="ENSGT00940000158669"/>
<dbReference type="SUPFAM" id="SSF48726">
    <property type="entry name" value="Immunoglobulin"/>
    <property type="match status" value="1"/>
</dbReference>
<gene>
    <name evidence="5" type="primary">MYOM3</name>
</gene>
<dbReference type="InterPro" id="IPR013783">
    <property type="entry name" value="Ig-like_fold"/>
</dbReference>
<dbReference type="SUPFAM" id="SSF49265">
    <property type="entry name" value="Fibronectin type III"/>
    <property type="match status" value="2"/>
</dbReference>
<dbReference type="CDD" id="cd00063">
    <property type="entry name" value="FN3"/>
    <property type="match status" value="3"/>
</dbReference>
<dbReference type="AlphaFoldDB" id="A0A8C9SG05"/>
<keyword evidence="6" id="KW-1185">Reference proteome</keyword>
<evidence type="ECO:0000256" key="2">
    <source>
        <dbReference type="ARBA" id="ARBA00023319"/>
    </source>
</evidence>
<dbReference type="PANTHER" id="PTHR13817:SF89">
    <property type="entry name" value="MYOMESIN-3"/>
    <property type="match status" value="1"/>
</dbReference>
<accession>A0A8C9SG05</accession>
<dbReference type="SMART" id="SM00408">
    <property type="entry name" value="IGc2"/>
    <property type="match status" value="1"/>
</dbReference>
<dbReference type="InterPro" id="IPR007110">
    <property type="entry name" value="Ig-like_dom"/>
</dbReference>
<feature type="domain" description="Fibronectin type-III" evidence="4">
    <location>
        <begin position="240"/>
        <end position="338"/>
    </location>
</feature>
<evidence type="ECO:0000259" key="4">
    <source>
        <dbReference type="PROSITE" id="PS50853"/>
    </source>
</evidence>
<dbReference type="OrthoDB" id="9936265at2759"/>
<dbReference type="FunFam" id="2.60.40.10:FF:000179">
    <property type="entry name" value="Myomesin 2"/>
    <property type="match status" value="1"/>
</dbReference>
<dbReference type="SMART" id="SM00060">
    <property type="entry name" value="FN3"/>
    <property type="match status" value="3"/>
</dbReference>
<dbReference type="PRINTS" id="PR00014">
    <property type="entry name" value="FNTYPEIII"/>
</dbReference>
<dbReference type="PROSITE" id="PS50853">
    <property type="entry name" value="FN3"/>
    <property type="match status" value="4"/>
</dbReference>
<dbReference type="Ensembl" id="ENSSFOT00015032633.2">
    <property type="protein sequence ID" value="ENSSFOP00015032274.2"/>
    <property type="gene ID" value="ENSSFOG00015020617.2"/>
</dbReference>
<dbReference type="GO" id="GO:0003007">
    <property type="term" value="P:heart morphogenesis"/>
    <property type="evidence" value="ECO:0007669"/>
    <property type="project" value="UniProtKB-ARBA"/>
</dbReference>
<sequence>QKDKAYCFRVRSINKYGVSEPSLPSVPISLGDPQAPPQPPHAVQAFRDTDTSVLLLWKEPTVTGGILGYYLYCCEAGTDNWTTVNNKPTTGTRFTVHGLATGKKYVFRVKSVSQAGNSKYSEESTAIQVKSALCAPSRPSGIALLNCTGTEMVIGWRAPASNGGDPIRGYYLDQRDTTSTDWHEVNVKPSKERVYKVDSLLRGLCYQFRVFATNVIGLGKPSDPSEAFLCEPWTMAEPGCPYDLVLREVRRNSLVLLWEKPLYEGQSQVTGYLVEISTPGEVENWTAVTSGLTTDTHLRVSGLDAGKTYILRVSAVNGAGVGMPSLPSQPVTAQTKPGTKDVEIGVDSDGFIFLGLEAPRWVDGSQLLWSKNYREAIDAGRARVESVVHYLRCKSCNVSSFITHTPYIRVLFYTVITLKTPWQVEVTQQGAVRLWLQTEPLTEDAELCLVFNDKEISSRPERKINFHKASGIVEILIDHLSPADEGSFTAQLRDGRAKNQFTLVFVDKSKTMTRAEANKRNWKRKSGPHFLEFLSWKVTEECEVIFRCKVLFVKFKFPFPLSICDLLQRKSSHATSQAKYSLFLFFFLPRTALSAGPIEVQSTAQGFRLCCSLKYYLSYLKTSWFFKEKRIDQQDRTRPGSSMHKVWIEIIGPTENDKGKYILEMFDGMETHKRTLDLSGQGSTTKIQRNKELCEKFTGFTRVTKGLPDVVAIMESKTLCLTCYAEGEPAPEMFWLKNDREIVSGGQYSIRHDHQCIALTIHGVSVEDSGLYSVLVRNKYGSQNVHVTVSVYKRGEKPRADAIEISEKKKLPEFLFSLA</sequence>
<keyword evidence="1" id="KW-0677">Repeat</keyword>
<organism evidence="5 6">
    <name type="scientific">Scleropages formosus</name>
    <name type="common">Asian bonytongue</name>
    <name type="synonym">Osteoglossum formosum</name>
    <dbReference type="NCBI Taxonomy" id="113540"/>
    <lineage>
        <taxon>Eukaryota</taxon>
        <taxon>Metazoa</taxon>
        <taxon>Chordata</taxon>
        <taxon>Craniata</taxon>
        <taxon>Vertebrata</taxon>
        <taxon>Euteleostomi</taxon>
        <taxon>Actinopterygii</taxon>
        <taxon>Neopterygii</taxon>
        <taxon>Teleostei</taxon>
        <taxon>Osteoglossocephala</taxon>
        <taxon>Osteoglossomorpha</taxon>
        <taxon>Osteoglossiformes</taxon>
        <taxon>Osteoglossidae</taxon>
        <taxon>Scleropages</taxon>
    </lineage>
</organism>
<dbReference type="Gene3D" id="2.60.40.10">
    <property type="entry name" value="Immunoglobulins"/>
    <property type="match status" value="6"/>
</dbReference>
<dbReference type="GO" id="GO:0045214">
    <property type="term" value="P:sarcomere organization"/>
    <property type="evidence" value="ECO:0007669"/>
    <property type="project" value="TreeGrafter"/>
</dbReference>
<dbReference type="InterPro" id="IPR036179">
    <property type="entry name" value="Ig-like_dom_sf"/>
</dbReference>
<dbReference type="GO" id="GO:0031430">
    <property type="term" value="C:M band"/>
    <property type="evidence" value="ECO:0007669"/>
    <property type="project" value="TreeGrafter"/>
</dbReference>
<dbReference type="Pfam" id="PF00041">
    <property type="entry name" value="fn3"/>
    <property type="match status" value="3"/>
</dbReference>
<evidence type="ECO:0000313" key="5">
    <source>
        <dbReference type="Ensembl" id="ENSSFOP00015032274.2"/>
    </source>
</evidence>
<feature type="domain" description="Fibronectin type-III" evidence="4">
    <location>
        <begin position="36"/>
        <end position="132"/>
    </location>
</feature>
<dbReference type="GO" id="GO:0055013">
    <property type="term" value="P:cardiac muscle cell development"/>
    <property type="evidence" value="ECO:0007669"/>
    <property type="project" value="UniProtKB-ARBA"/>
</dbReference>
<protein>
    <submittedName>
        <fullName evidence="5">Myomesin 3</fullName>
    </submittedName>
</protein>
<evidence type="ECO:0000259" key="3">
    <source>
        <dbReference type="PROSITE" id="PS50835"/>
    </source>
</evidence>
<feature type="domain" description="Fibronectin type-III" evidence="4">
    <location>
        <begin position="135"/>
        <end position="232"/>
    </location>
</feature>
<feature type="domain" description="Fibronectin type-III" evidence="4">
    <location>
        <begin position="1"/>
        <end position="33"/>
    </location>
</feature>
<dbReference type="FunFam" id="2.60.40.10:FF:000107">
    <property type="entry name" value="Myosin, light chain kinase a"/>
    <property type="match status" value="1"/>
</dbReference>
<dbReference type="PANTHER" id="PTHR13817">
    <property type="entry name" value="TITIN"/>
    <property type="match status" value="1"/>
</dbReference>
<reference evidence="5" key="2">
    <citation type="submission" date="2025-08" db="UniProtKB">
        <authorList>
            <consortium name="Ensembl"/>
        </authorList>
    </citation>
    <scope>IDENTIFICATION</scope>
</reference>
<evidence type="ECO:0000313" key="6">
    <source>
        <dbReference type="Proteomes" id="UP000694397"/>
    </source>
</evidence>
<dbReference type="FunFam" id="2.60.40.10:FF:000029">
    <property type="entry name" value="Myomesin 1"/>
    <property type="match status" value="2"/>
</dbReference>
<reference evidence="5" key="3">
    <citation type="submission" date="2025-09" db="UniProtKB">
        <authorList>
            <consortium name="Ensembl"/>
        </authorList>
    </citation>
    <scope>IDENTIFICATION</scope>
</reference>
<dbReference type="SMART" id="SM00409">
    <property type="entry name" value="IG"/>
    <property type="match status" value="1"/>
</dbReference>